<comment type="caution">
    <text evidence="1">The sequence shown here is derived from an EMBL/GenBank/DDBJ whole genome shotgun (WGS) entry which is preliminary data.</text>
</comment>
<sequence length="149" mass="17126">MSESEIALITQVVVSTATINVNVAVNDEATVDGCVPRQDTAHPKNICCYWKYRLSVLKAVYRCQELHSLWITGMTQHSQVSLDGDDHKNGECGQVFHDNDYLELSIDFEVSSFSRKTDIFRSVCGRDRVGKKDTMKEHDIRWHHWRIVN</sequence>
<feature type="non-terminal residue" evidence="1">
    <location>
        <position position="149"/>
    </location>
</feature>
<gene>
    <name evidence="1" type="ORF">HAX54_001893</name>
</gene>
<dbReference type="Proteomes" id="UP000823775">
    <property type="component" value="Unassembled WGS sequence"/>
</dbReference>
<protein>
    <submittedName>
        <fullName evidence="1">Uncharacterized protein</fullName>
    </submittedName>
</protein>
<reference evidence="1 2" key="1">
    <citation type="journal article" date="2021" name="BMC Genomics">
        <title>Datura genome reveals duplications of psychoactive alkaloid biosynthetic genes and high mutation rate following tissue culture.</title>
        <authorList>
            <person name="Rajewski A."/>
            <person name="Carter-House D."/>
            <person name="Stajich J."/>
            <person name="Litt A."/>
        </authorList>
    </citation>
    <scope>NUCLEOTIDE SEQUENCE [LARGE SCALE GENOMIC DNA]</scope>
    <source>
        <strain evidence="1">AR-01</strain>
    </source>
</reference>
<evidence type="ECO:0000313" key="2">
    <source>
        <dbReference type="Proteomes" id="UP000823775"/>
    </source>
</evidence>
<name>A0ABS8RSR9_DATST</name>
<organism evidence="1 2">
    <name type="scientific">Datura stramonium</name>
    <name type="common">Jimsonweed</name>
    <name type="synonym">Common thornapple</name>
    <dbReference type="NCBI Taxonomy" id="4076"/>
    <lineage>
        <taxon>Eukaryota</taxon>
        <taxon>Viridiplantae</taxon>
        <taxon>Streptophyta</taxon>
        <taxon>Embryophyta</taxon>
        <taxon>Tracheophyta</taxon>
        <taxon>Spermatophyta</taxon>
        <taxon>Magnoliopsida</taxon>
        <taxon>eudicotyledons</taxon>
        <taxon>Gunneridae</taxon>
        <taxon>Pentapetalae</taxon>
        <taxon>asterids</taxon>
        <taxon>lamiids</taxon>
        <taxon>Solanales</taxon>
        <taxon>Solanaceae</taxon>
        <taxon>Solanoideae</taxon>
        <taxon>Datureae</taxon>
        <taxon>Datura</taxon>
    </lineage>
</organism>
<proteinExistence type="predicted"/>
<dbReference type="EMBL" id="JACEIK010000108">
    <property type="protein sequence ID" value="MCD7449851.1"/>
    <property type="molecule type" value="Genomic_DNA"/>
</dbReference>
<keyword evidence="2" id="KW-1185">Reference proteome</keyword>
<accession>A0ABS8RSR9</accession>
<evidence type="ECO:0000313" key="1">
    <source>
        <dbReference type="EMBL" id="MCD7449851.1"/>
    </source>
</evidence>